<proteinExistence type="predicted"/>
<reference evidence="1" key="1">
    <citation type="submission" date="2019-07" db="EMBL/GenBank/DDBJ databases">
        <authorList>
            <person name="Zhang J."/>
            <person name="Liu T."/>
        </authorList>
    </citation>
    <scope>NUCLEOTIDE SEQUENCE</scope>
</reference>
<keyword evidence="1" id="KW-0328">Glycosyltransferase</keyword>
<dbReference type="EMBL" id="MN240356">
    <property type="protein sequence ID" value="QVY57956.1"/>
    <property type="molecule type" value="Genomic_DNA"/>
</dbReference>
<protein>
    <submittedName>
        <fullName evidence="1">Uracil phosphoribosyltransferase or UMP pyrophosphorylase</fullName>
    </submittedName>
</protein>
<organism evidence="1">
    <name type="scientific">Betaphycus gelatinus</name>
    <dbReference type="NCBI Taxonomy" id="1191690"/>
    <lineage>
        <taxon>Eukaryota</taxon>
        <taxon>Rhodophyta</taxon>
        <taxon>Florideophyceae</taxon>
        <taxon>Rhodymeniophycidae</taxon>
        <taxon>Gigartinales</taxon>
        <taxon>Solieriaceae</taxon>
        <taxon>Betaphycus</taxon>
    </lineage>
</organism>
<gene>
    <name evidence="1" type="primary">upp</name>
</gene>
<dbReference type="GO" id="GO:0016757">
    <property type="term" value="F:glycosyltransferase activity"/>
    <property type="evidence" value="ECO:0007669"/>
    <property type="project" value="UniProtKB-KW"/>
</dbReference>
<keyword evidence="1" id="KW-0934">Plastid</keyword>
<geneLocation type="plastid" evidence="1"/>
<evidence type="ECO:0000313" key="1">
    <source>
        <dbReference type="EMBL" id="QVY57956.1"/>
    </source>
</evidence>
<dbReference type="AlphaFoldDB" id="A0A8E7PFV2"/>
<accession>A0A8E7PFV2</accession>
<name>A0A8E7PFV2_9FLOR</name>
<sequence>MQLNIYLISHPIIHKLSTQLIYSIKNKNNINIYNYAELNLFLIYEVLRRLIQTKTIYINNIDYIEEICIFNPQDSYLFLTNIEDCGDITSYLKTIMPRLSLVHINLNKKHYINKNYLNENIINLSNKQKIIVMEKFLNSYSIIQLIDYLIYNVKIKSNKIKLICITCTNNILDIINNKYPSLEIYTTKIIS</sequence>
<reference evidence="1" key="2">
    <citation type="journal article" date="2021" name="Genomics">
        <title>Comparative analysis of mitochondrial genomes of Nirvanini and Evacanthini (Hemiptera: Cicadellidae) reveals an explicit evolutionary relationship.</title>
        <authorList>
            <person name="Du Y."/>
            <person name="Liang Z."/>
            <person name="Dietrich C.H."/>
            <person name="Dai W."/>
        </authorList>
    </citation>
    <scope>NUCLEOTIDE SEQUENCE</scope>
</reference>
<keyword evidence="1" id="KW-0808">Transferase</keyword>